<name>A0A918UEE0_9SPHN</name>
<dbReference type="Proteomes" id="UP000648075">
    <property type="component" value="Unassembled WGS sequence"/>
</dbReference>
<reference evidence="2" key="2">
    <citation type="submission" date="2020-09" db="EMBL/GenBank/DDBJ databases">
        <authorList>
            <person name="Sun Q."/>
            <person name="Kim S."/>
        </authorList>
    </citation>
    <scope>NUCLEOTIDE SEQUENCE</scope>
    <source>
        <strain evidence="2">KCTC 32255</strain>
    </source>
</reference>
<keyword evidence="3" id="KW-1185">Reference proteome</keyword>
<gene>
    <name evidence="2" type="ORF">GCM10011614_07910</name>
</gene>
<evidence type="ECO:0000313" key="3">
    <source>
        <dbReference type="Proteomes" id="UP000648075"/>
    </source>
</evidence>
<evidence type="ECO:0000313" key="2">
    <source>
        <dbReference type="EMBL" id="GGY95612.1"/>
    </source>
</evidence>
<protein>
    <submittedName>
        <fullName evidence="2">Uncharacterized protein</fullName>
    </submittedName>
</protein>
<dbReference type="EMBL" id="BMZA01000002">
    <property type="protein sequence ID" value="GGY95612.1"/>
    <property type="molecule type" value="Genomic_DNA"/>
</dbReference>
<evidence type="ECO:0000256" key="1">
    <source>
        <dbReference type="SAM" id="MobiDB-lite"/>
    </source>
</evidence>
<reference evidence="2" key="1">
    <citation type="journal article" date="2014" name="Int. J. Syst. Evol. Microbiol.">
        <title>Complete genome sequence of Corynebacterium casei LMG S-19264T (=DSM 44701T), isolated from a smear-ripened cheese.</title>
        <authorList>
            <consortium name="US DOE Joint Genome Institute (JGI-PGF)"/>
            <person name="Walter F."/>
            <person name="Albersmeier A."/>
            <person name="Kalinowski J."/>
            <person name="Ruckert C."/>
        </authorList>
    </citation>
    <scope>NUCLEOTIDE SEQUENCE</scope>
    <source>
        <strain evidence="2">KCTC 32255</strain>
    </source>
</reference>
<feature type="region of interest" description="Disordered" evidence="1">
    <location>
        <begin position="1"/>
        <end position="28"/>
    </location>
</feature>
<sequence>MMKKPNSEQPQLDKFKEAARELEADEDEARWEVRLKKVVKHKPAPEKPTDS</sequence>
<organism evidence="2 3">
    <name type="scientific">Novosphingobium colocasiae</name>
    <dbReference type="NCBI Taxonomy" id="1256513"/>
    <lineage>
        <taxon>Bacteria</taxon>
        <taxon>Pseudomonadati</taxon>
        <taxon>Pseudomonadota</taxon>
        <taxon>Alphaproteobacteria</taxon>
        <taxon>Sphingomonadales</taxon>
        <taxon>Sphingomonadaceae</taxon>
        <taxon>Novosphingobium</taxon>
    </lineage>
</organism>
<comment type="caution">
    <text evidence="2">The sequence shown here is derived from an EMBL/GenBank/DDBJ whole genome shotgun (WGS) entry which is preliminary data.</text>
</comment>
<feature type="compositionally biased region" description="Basic and acidic residues" evidence="1">
    <location>
        <begin position="11"/>
        <end position="22"/>
    </location>
</feature>
<proteinExistence type="predicted"/>
<accession>A0A918UEE0</accession>
<dbReference type="AlphaFoldDB" id="A0A918UEE0"/>